<dbReference type="EMBL" id="CP051142">
    <property type="protein sequence ID" value="QIX00647.1"/>
    <property type="molecule type" value="Genomic_DNA"/>
</dbReference>
<gene>
    <name evidence="1" type="ORF">AMS68_006164</name>
</gene>
<dbReference type="OrthoDB" id="2529286at2759"/>
<dbReference type="PANTHER" id="PTHR14614">
    <property type="entry name" value="HEPATOCELLULAR CARCINOMA-ASSOCIATED ANTIGEN"/>
    <property type="match status" value="1"/>
</dbReference>
<evidence type="ECO:0000313" key="1">
    <source>
        <dbReference type="EMBL" id="QIX00647.1"/>
    </source>
</evidence>
<dbReference type="InterPro" id="IPR019410">
    <property type="entry name" value="Methyltransf_16"/>
</dbReference>
<sequence>MLAPKESSIDISIGNHDYIITQSPALLRSDHTQGTTGAALWQSGVRFAKWLHESPTLVESGIIQTDGSVLELGAGVGLVGSMFARLIPSGRVVVSDMDYAVKLLRHNIEANITPASTTRHKSRPKTTLAARIDVAKFDWEKDDARWLLEDLGLQDGVDVIVACDCIYNYALIQPFVESCAAVCEVRRDAERQQPTFCIIVQHLRQPAVFEEWLDLTLQSFNAWRLPSEIVGAELDLENGFVVHLLTLK</sequence>
<dbReference type="Pfam" id="PF10294">
    <property type="entry name" value="Methyltransf_16"/>
    <property type="match status" value="1"/>
</dbReference>
<proteinExistence type="predicted"/>
<dbReference type="GO" id="GO:0008757">
    <property type="term" value="F:S-adenosylmethionine-dependent methyltransferase activity"/>
    <property type="evidence" value="ECO:0007669"/>
    <property type="project" value="UniProtKB-ARBA"/>
</dbReference>
<dbReference type="PANTHER" id="PTHR14614:SF109">
    <property type="entry name" value="RIBOSOMAL LYSINE N-METHYLTRANSFERASE 5"/>
    <property type="match status" value="1"/>
</dbReference>
<dbReference type="SUPFAM" id="SSF53335">
    <property type="entry name" value="S-adenosyl-L-methionine-dependent methyltransferases"/>
    <property type="match status" value="1"/>
</dbReference>
<keyword evidence="2" id="KW-1185">Reference proteome</keyword>
<dbReference type="Proteomes" id="UP000503462">
    <property type="component" value="Chromosome 4"/>
</dbReference>
<dbReference type="Gene3D" id="3.40.50.150">
    <property type="entry name" value="Vaccinia Virus protein VP39"/>
    <property type="match status" value="1"/>
</dbReference>
<organism evidence="1 2">
    <name type="scientific">Peltaster fructicola</name>
    <dbReference type="NCBI Taxonomy" id="286661"/>
    <lineage>
        <taxon>Eukaryota</taxon>
        <taxon>Fungi</taxon>
        <taxon>Dikarya</taxon>
        <taxon>Ascomycota</taxon>
        <taxon>Pezizomycotina</taxon>
        <taxon>Dothideomycetes</taxon>
        <taxon>Dothideomycetes incertae sedis</taxon>
        <taxon>Peltaster</taxon>
    </lineage>
</organism>
<dbReference type="GO" id="GO:0005829">
    <property type="term" value="C:cytosol"/>
    <property type="evidence" value="ECO:0007669"/>
    <property type="project" value="TreeGrafter"/>
</dbReference>
<name>A0A6H0Y0W5_9PEZI</name>
<accession>A0A6H0Y0W5</accession>
<dbReference type="AlphaFoldDB" id="A0A6H0Y0W5"/>
<dbReference type="GO" id="GO:0032991">
    <property type="term" value="C:protein-containing complex"/>
    <property type="evidence" value="ECO:0007669"/>
    <property type="project" value="TreeGrafter"/>
</dbReference>
<reference evidence="1 2" key="1">
    <citation type="journal article" date="2016" name="Sci. Rep.">
        <title>Peltaster fructicola genome reveals evolution from an invasive phytopathogen to an ectophytic parasite.</title>
        <authorList>
            <person name="Xu C."/>
            <person name="Chen H."/>
            <person name="Gleason M.L."/>
            <person name="Xu J.R."/>
            <person name="Liu H."/>
            <person name="Zhang R."/>
            <person name="Sun G."/>
        </authorList>
    </citation>
    <scope>NUCLEOTIDE SEQUENCE [LARGE SCALE GENOMIC DNA]</scope>
    <source>
        <strain evidence="1 2">LNHT1506</strain>
    </source>
</reference>
<evidence type="ECO:0000313" key="2">
    <source>
        <dbReference type="Proteomes" id="UP000503462"/>
    </source>
</evidence>
<protein>
    <submittedName>
        <fullName evidence="1">Uncharacterized protein</fullName>
    </submittedName>
</protein>
<dbReference type="InterPro" id="IPR029063">
    <property type="entry name" value="SAM-dependent_MTases_sf"/>
</dbReference>